<reference evidence="1 2" key="1">
    <citation type="submission" date="2018-08" db="EMBL/GenBank/DDBJ databases">
        <title>Aphanomyces genome sequencing and annotation.</title>
        <authorList>
            <person name="Minardi D."/>
            <person name="Oidtmann B."/>
            <person name="Van Der Giezen M."/>
            <person name="Studholme D.J."/>
        </authorList>
    </citation>
    <scope>NUCLEOTIDE SEQUENCE [LARGE SCALE GENOMIC DNA]</scope>
    <source>
        <strain evidence="1 2">197901</strain>
    </source>
</reference>
<organism evidence="1 2">
    <name type="scientific">Aphanomyces astaci</name>
    <name type="common">Crayfish plague agent</name>
    <dbReference type="NCBI Taxonomy" id="112090"/>
    <lineage>
        <taxon>Eukaryota</taxon>
        <taxon>Sar</taxon>
        <taxon>Stramenopiles</taxon>
        <taxon>Oomycota</taxon>
        <taxon>Saprolegniomycetes</taxon>
        <taxon>Saprolegniales</taxon>
        <taxon>Verrucalvaceae</taxon>
        <taxon>Aphanomyces</taxon>
    </lineage>
</organism>
<sequence length="187" mass="21566">MTVIQFTTQYTQGGVVNVTVSVLQPVVQPKPTNKPKPVVSKTVFVQLPGVQVKEPSDFNSTANKAWIRIDVAVHWMPSAKPEHELLKHLRKLNNVVQWPLSAKRERGRKKVLYTLNNGVNWIPSVKREPGNRSPLKNLNYAVTWMPNVRLWRDGRSRFKKPFVAAMRTLNEWSLHDFKKSSTLFERD</sequence>
<protein>
    <submittedName>
        <fullName evidence="1">Uncharacterized protein</fullName>
    </submittedName>
</protein>
<accession>A0A397FG71</accession>
<dbReference type="Proteomes" id="UP000266196">
    <property type="component" value="Unassembled WGS sequence"/>
</dbReference>
<gene>
    <name evidence="1" type="ORF">DYB31_009328</name>
</gene>
<evidence type="ECO:0000313" key="1">
    <source>
        <dbReference type="EMBL" id="RHZ24468.1"/>
    </source>
</evidence>
<evidence type="ECO:0000313" key="2">
    <source>
        <dbReference type="Proteomes" id="UP000266196"/>
    </source>
</evidence>
<dbReference type="EMBL" id="QUTE01008462">
    <property type="protein sequence ID" value="RHZ24468.1"/>
    <property type="molecule type" value="Genomic_DNA"/>
</dbReference>
<proteinExistence type="predicted"/>
<dbReference type="AlphaFoldDB" id="A0A397FG71"/>
<name>A0A397FG71_APHAT</name>
<comment type="caution">
    <text evidence="1">The sequence shown here is derived from an EMBL/GenBank/DDBJ whole genome shotgun (WGS) entry which is preliminary data.</text>
</comment>